<feature type="compositionally biased region" description="Acidic residues" evidence="1">
    <location>
        <begin position="265"/>
        <end position="283"/>
    </location>
</feature>
<organism evidence="2">
    <name type="scientific">Manihot esculenta</name>
    <name type="common">Cassava</name>
    <name type="synonym">Jatropha manihot</name>
    <dbReference type="NCBI Taxonomy" id="3983"/>
    <lineage>
        <taxon>Eukaryota</taxon>
        <taxon>Viridiplantae</taxon>
        <taxon>Streptophyta</taxon>
        <taxon>Embryophyta</taxon>
        <taxon>Tracheophyta</taxon>
        <taxon>Spermatophyta</taxon>
        <taxon>Magnoliopsida</taxon>
        <taxon>eudicotyledons</taxon>
        <taxon>Gunneridae</taxon>
        <taxon>Pentapetalae</taxon>
        <taxon>rosids</taxon>
        <taxon>fabids</taxon>
        <taxon>Malpighiales</taxon>
        <taxon>Euphorbiaceae</taxon>
        <taxon>Crotonoideae</taxon>
        <taxon>Manihoteae</taxon>
        <taxon>Manihot</taxon>
    </lineage>
</organism>
<dbReference type="AlphaFoldDB" id="A0A2C9UB49"/>
<dbReference type="EMBL" id="CM004402">
    <property type="protein sequence ID" value="OAY27020.1"/>
    <property type="molecule type" value="Genomic_DNA"/>
</dbReference>
<protein>
    <submittedName>
        <fullName evidence="2">Uncharacterized protein</fullName>
    </submittedName>
</protein>
<proteinExistence type="predicted"/>
<feature type="compositionally biased region" description="Acidic residues" evidence="1">
    <location>
        <begin position="247"/>
        <end position="256"/>
    </location>
</feature>
<dbReference type="SUPFAM" id="SSF53098">
    <property type="entry name" value="Ribonuclease H-like"/>
    <property type="match status" value="1"/>
</dbReference>
<feature type="region of interest" description="Disordered" evidence="1">
    <location>
        <begin position="247"/>
        <end position="283"/>
    </location>
</feature>
<dbReference type="InterPro" id="IPR012337">
    <property type="entry name" value="RNaseH-like_sf"/>
</dbReference>
<feature type="region of interest" description="Disordered" evidence="1">
    <location>
        <begin position="207"/>
        <end position="231"/>
    </location>
</feature>
<evidence type="ECO:0000256" key="1">
    <source>
        <dbReference type="SAM" id="MobiDB-lite"/>
    </source>
</evidence>
<sequence length="283" mass="33966">MLRRFTSERELIRPAITTSFFTLQHMHKNKTNLRKTLTSEEWTRSGQKRHCARKTKEAIAKTFGENEDKYKEIFEIIDKRRESQLHQPLHAKGYYLNPEYFYSNKNIEQDEEVMTSSYQVMQSKKKNRLAQQRLNDLVFVKYNRSLKRKYDARRRVDPISLKEIDDSNEWLMGQMQEELNRDELVFKDDNLTWNMVGEATGAYEDAYNTRTGKRRKSKPTPKEKGKAYASPTSLRICTPLYQRKEEYEDEYEENVELEEKHQEDEAIEDDEEDFDDILDLDRE</sequence>
<evidence type="ECO:0000313" key="2">
    <source>
        <dbReference type="EMBL" id="OAY27020.1"/>
    </source>
</evidence>
<accession>A0A2C9UB49</accession>
<name>A0A2C9UB49_MANES</name>
<gene>
    <name evidence="2" type="ORF">MANES_16G093300</name>
</gene>
<reference evidence="2" key="1">
    <citation type="submission" date="2016-02" db="EMBL/GenBank/DDBJ databases">
        <title>WGS assembly of Manihot esculenta.</title>
        <authorList>
            <person name="Bredeson J.V."/>
            <person name="Prochnik S.E."/>
            <person name="Lyons J.B."/>
            <person name="Schmutz J."/>
            <person name="Grimwood J."/>
            <person name="Vrebalov J."/>
            <person name="Bart R.S."/>
            <person name="Amuge T."/>
            <person name="Ferguson M.E."/>
            <person name="Green R."/>
            <person name="Putnam N."/>
            <person name="Stites J."/>
            <person name="Rounsley S."/>
            <person name="Rokhsar D.S."/>
        </authorList>
    </citation>
    <scope>NUCLEOTIDE SEQUENCE [LARGE SCALE GENOMIC DNA]</scope>
    <source>
        <tissue evidence="2">Leaf</tissue>
    </source>
</reference>